<evidence type="ECO:0000313" key="7">
    <source>
        <dbReference type="Proteomes" id="UP000323597"/>
    </source>
</evidence>
<dbReference type="EMBL" id="CM017655">
    <property type="protein sequence ID" value="TYI74224.1"/>
    <property type="molecule type" value="Genomic_DNA"/>
</dbReference>
<evidence type="ECO:0000256" key="2">
    <source>
        <dbReference type="ARBA" id="ARBA00023239"/>
    </source>
</evidence>
<dbReference type="Proteomes" id="UP000323597">
    <property type="component" value="Chromosome D07"/>
</dbReference>
<evidence type="ECO:0000313" key="6">
    <source>
        <dbReference type="EMBL" id="TYI74224.1"/>
    </source>
</evidence>
<dbReference type="EMBL" id="CM017655">
    <property type="protein sequence ID" value="TYI74226.1"/>
    <property type="molecule type" value="Genomic_DNA"/>
</dbReference>
<dbReference type="Gene3D" id="1.10.1040.10">
    <property type="entry name" value="N-(1-d-carboxylethyl)-l-norvaline Dehydrogenase, domain 2"/>
    <property type="match status" value="1"/>
</dbReference>
<dbReference type="InterPro" id="IPR008927">
    <property type="entry name" value="6-PGluconate_DH-like_C_sf"/>
</dbReference>
<protein>
    <submittedName>
        <fullName evidence="6">Uncharacterized protein</fullName>
    </submittedName>
</protein>
<keyword evidence="1" id="KW-0413">Isomerase</keyword>
<dbReference type="GO" id="GO:0016853">
    <property type="term" value="F:isomerase activity"/>
    <property type="evidence" value="ECO:0007669"/>
    <property type="project" value="UniProtKB-KW"/>
</dbReference>
<dbReference type="AlphaFoldDB" id="A0A5D2UCB2"/>
<keyword evidence="3" id="KW-0511">Multifunctional enzyme</keyword>
<evidence type="ECO:0000259" key="4">
    <source>
        <dbReference type="Pfam" id="PF00725"/>
    </source>
</evidence>
<evidence type="ECO:0000259" key="5">
    <source>
        <dbReference type="Pfam" id="PF04765"/>
    </source>
</evidence>
<keyword evidence="2" id="KW-0456">Lyase</keyword>
<reference evidence="6 7" key="1">
    <citation type="submission" date="2019-07" db="EMBL/GenBank/DDBJ databases">
        <title>WGS assembly of Gossypium mustelinum.</title>
        <authorList>
            <person name="Chen Z.J."/>
            <person name="Sreedasyam A."/>
            <person name="Ando A."/>
            <person name="Song Q."/>
            <person name="De L."/>
            <person name="Hulse-Kemp A."/>
            <person name="Ding M."/>
            <person name="Ye W."/>
            <person name="Kirkbride R."/>
            <person name="Jenkins J."/>
            <person name="Plott C."/>
            <person name="Lovell J."/>
            <person name="Lin Y.-M."/>
            <person name="Vaughn R."/>
            <person name="Liu B."/>
            <person name="Li W."/>
            <person name="Simpson S."/>
            <person name="Scheffler B."/>
            <person name="Saski C."/>
            <person name="Grover C."/>
            <person name="Hu G."/>
            <person name="Conover J."/>
            <person name="Carlson J."/>
            <person name="Shu S."/>
            <person name="Boston L."/>
            <person name="Williams M."/>
            <person name="Peterson D."/>
            <person name="Mcgee K."/>
            <person name="Jones D."/>
            <person name="Wendel J."/>
            <person name="Stelly D."/>
            <person name="Grimwood J."/>
            <person name="Schmutz J."/>
        </authorList>
    </citation>
    <scope>NUCLEOTIDE SEQUENCE [LARGE SCALE GENOMIC DNA]</scope>
    <source>
        <strain evidence="6">1408120.09</strain>
    </source>
</reference>
<dbReference type="PANTHER" id="PTHR23309:SF53">
    <property type="entry name" value="PEROXISOMAL FATTY ACID BETA-OXIDATION MULTIFUNCTIONAL PROTEIN AIM1"/>
    <property type="match status" value="1"/>
</dbReference>
<dbReference type="GO" id="GO:0005777">
    <property type="term" value="C:peroxisome"/>
    <property type="evidence" value="ECO:0007669"/>
    <property type="project" value="TreeGrafter"/>
</dbReference>
<dbReference type="GO" id="GO:0003857">
    <property type="term" value="F:(3S)-3-hydroxyacyl-CoA dehydrogenase (NAD+) activity"/>
    <property type="evidence" value="ECO:0007669"/>
    <property type="project" value="TreeGrafter"/>
</dbReference>
<gene>
    <name evidence="6" type="ORF">E1A91_D07G185300v1</name>
</gene>
<feature type="domain" description="TOD1/MUCI70 glycosyltransferase-like" evidence="5">
    <location>
        <begin position="85"/>
        <end position="148"/>
    </location>
</feature>
<sequence>MVLFPMINEACRVLDEGVVARASDLDVATVLGMSFPSYCGGIMFWADTVGSKHIYLSLKKWSERYGSYFKPSRYLEERAMKGMPLVNETAVIHCGFYSENGGFKISDEDKSYMQGCKVAVSTCAFGGGDDLYQPIGMSEASLKKVCYVQDFLLLQNGKIDYGEFVAMVLIFSLLVDCTTDPEYDDS</sequence>
<dbReference type="InterPro" id="IPR006108">
    <property type="entry name" value="3HC_DH_C"/>
</dbReference>
<keyword evidence="7" id="KW-1185">Reference proteome</keyword>
<dbReference type="InterPro" id="IPR048354">
    <property type="entry name" value="TOD1_MUCI70_glycTrfase_dom"/>
</dbReference>
<dbReference type="GO" id="GO:0016829">
    <property type="term" value="F:lyase activity"/>
    <property type="evidence" value="ECO:0007669"/>
    <property type="project" value="UniProtKB-KW"/>
</dbReference>
<proteinExistence type="predicted"/>
<dbReference type="SUPFAM" id="SSF48179">
    <property type="entry name" value="6-phosphogluconate dehydrogenase C-terminal domain-like"/>
    <property type="match status" value="1"/>
</dbReference>
<name>A0A5D2UCB2_GOSMU</name>
<feature type="domain" description="3-hydroxyacyl-CoA dehydrogenase C-terminal" evidence="4">
    <location>
        <begin position="2"/>
        <end position="79"/>
    </location>
</feature>
<evidence type="ECO:0000256" key="1">
    <source>
        <dbReference type="ARBA" id="ARBA00023235"/>
    </source>
</evidence>
<dbReference type="GO" id="GO:0006635">
    <property type="term" value="P:fatty acid beta-oxidation"/>
    <property type="evidence" value="ECO:0007669"/>
    <property type="project" value="TreeGrafter"/>
</dbReference>
<dbReference type="InterPro" id="IPR013328">
    <property type="entry name" value="6PGD_dom2"/>
</dbReference>
<dbReference type="Pfam" id="PF04765">
    <property type="entry name" value="TOD1_MUCI70"/>
    <property type="match status" value="1"/>
</dbReference>
<dbReference type="Pfam" id="PF00725">
    <property type="entry name" value="3HCDH"/>
    <property type="match status" value="1"/>
</dbReference>
<evidence type="ECO:0000256" key="3">
    <source>
        <dbReference type="ARBA" id="ARBA00023268"/>
    </source>
</evidence>
<dbReference type="EMBL" id="CM017655">
    <property type="protein sequence ID" value="TYI74227.1"/>
    <property type="molecule type" value="Genomic_DNA"/>
</dbReference>
<dbReference type="PANTHER" id="PTHR23309">
    <property type="entry name" value="3-HYDROXYACYL-COA DEHYROGENASE"/>
    <property type="match status" value="1"/>
</dbReference>
<accession>A0A5D2UCB2</accession>
<organism evidence="6 7">
    <name type="scientific">Gossypium mustelinum</name>
    <name type="common">Cotton</name>
    <name type="synonym">Gossypium caicoense</name>
    <dbReference type="NCBI Taxonomy" id="34275"/>
    <lineage>
        <taxon>Eukaryota</taxon>
        <taxon>Viridiplantae</taxon>
        <taxon>Streptophyta</taxon>
        <taxon>Embryophyta</taxon>
        <taxon>Tracheophyta</taxon>
        <taxon>Spermatophyta</taxon>
        <taxon>Magnoliopsida</taxon>
        <taxon>eudicotyledons</taxon>
        <taxon>Gunneridae</taxon>
        <taxon>Pentapetalae</taxon>
        <taxon>rosids</taxon>
        <taxon>malvids</taxon>
        <taxon>Malvales</taxon>
        <taxon>Malvaceae</taxon>
        <taxon>Malvoideae</taxon>
        <taxon>Gossypium</taxon>
    </lineage>
</organism>